<comment type="caution">
    <text evidence="3">The sequence shown here is derived from an EMBL/GenBank/DDBJ whole genome shotgun (WGS) entry which is preliminary data.</text>
</comment>
<gene>
    <name evidence="3" type="ORF">C4532_18485</name>
</gene>
<comment type="function">
    <text evidence="2">NDH-1 shuttles electrons from NADH, via FMN and iron-sulfur (Fe-S) centers, to quinones in the respiratory chain. Couples the redox reaction to proton translocation (for every two electrons transferred, four hydrogen ions are translocated across the cytoplasmic membrane), and thus conserves the redox energy in a proton gradient.</text>
</comment>
<keyword evidence="2" id="KW-1003">Cell membrane</keyword>
<evidence type="ECO:0000313" key="3">
    <source>
        <dbReference type="EMBL" id="RJP64878.1"/>
    </source>
</evidence>
<dbReference type="AlphaFoldDB" id="A0A419EPD0"/>
<comment type="catalytic activity">
    <reaction evidence="2">
        <text>a quinone + NADH + 5 H(+)(in) = a quinol + NAD(+) + 4 H(+)(out)</text>
        <dbReference type="Rhea" id="RHEA:57888"/>
        <dbReference type="ChEBI" id="CHEBI:15378"/>
        <dbReference type="ChEBI" id="CHEBI:24646"/>
        <dbReference type="ChEBI" id="CHEBI:57540"/>
        <dbReference type="ChEBI" id="CHEBI:57945"/>
        <dbReference type="ChEBI" id="CHEBI:132124"/>
    </reaction>
</comment>
<evidence type="ECO:0000256" key="2">
    <source>
        <dbReference type="RuleBase" id="RU004429"/>
    </source>
</evidence>
<sequence>MELSFYILGAVVLVSSLMVITRRNPMHSALWLLVTFFALAGIYLLLNAEFVAAVQIIIYAGGVIVLYIFVIMLVDLSKEAALRAAFSKPRQTLFAVVFAFMLMAVVVWVSLRGIVPFSIEEVAAPASAADSTRAFAKELFLTYLYPFEVASVLLLVAMIGSVVLARRGMVAASSGEKKAR</sequence>
<dbReference type="PANTHER" id="PTHR33269">
    <property type="entry name" value="NADH-UBIQUINONE OXIDOREDUCTASE CHAIN 6"/>
    <property type="match status" value="1"/>
</dbReference>
<comment type="similarity">
    <text evidence="1 2">Belongs to the complex I subunit 6 family.</text>
</comment>
<organism evidence="3 4">
    <name type="scientific">Candidatus Abyssobacteria bacterium SURF_17</name>
    <dbReference type="NCBI Taxonomy" id="2093361"/>
    <lineage>
        <taxon>Bacteria</taxon>
        <taxon>Pseudomonadati</taxon>
        <taxon>Candidatus Hydrogenedentota</taxon>
        <taxon>Candidatus Abyssobacteria</taxon>
    </lineage>
</organism>
<dbReference type="EMBL" id="QZKI01000132">
    <property type="protein sequence ID" value="RJP64878.1"/>
    <property type="molecule type" value="Genomic_DNA"/>
</dbReference>
<feature type="transmembrane region" description="Helical" evidence="2">
    <location>
        <begin position="143"/>
        <end position="165"/>
    </location>
</feature>
<accession>A0A419EPD0</accession>
<comment type="subcellular location">
    <subcellularLocation>
        <location evidence="2">Cell membrane</location>
        <topology evidence="2">Multi-pass membrane protein</topology>
    </subcellularLocation>
</comment>
<keyword evidence="2" id="KW-1133">Transmembrane helix</keyword>
<keyword evidence="2" id="KW-0520">NAD</keyword>
<feature type="transmembrane region" description="Helical" evidence="2">
    <location>
        <begin position="52"/>
        <end position="73"/>
    </location>
</feature>
<proteinExistence type="inferred from homology"/>
<dbReference type="PANTHER" id="PTHR33269:SF17">
    <property type="entry name" value="NADH-UBIQUINONE OXIDOREDUCTASE CHAIN 6"/>
    <property type="match status" value="1"/>
</dbReference>
<dbReference type="InterPro" id="IPR042106">
    <property type="entry name" value="Nuo/plastoQ_OxRdtase_6_NuoJ"/>
</dbReference>
<name>A0A419EPD0_9BACT</name>
<keyword evidence="2" id="KW-0874">Quinone</keyword>
<dbReference type="Pfam" id="PF00499">
    <property type="entry name" value="Oxidored_q3"/>
    <property type="match status" value="1"/>
</dbReference>
<dbReference type="GO" id="GO:0005886">
    <property type="term" value="C:plasma membrane"/>
    <property type="evidence" value="ECO:0007669"/>
    <property type="project" value="UniProtKB-SubCell"/>
</dbReference>
<dbReference type="InterPro" id="IPR001457">
    <property type="entry name" value="NADH_UbQ/plastoQ_OxRdtase_su6"/>
</dbReference>
<dbReference type="Proteomes" id="UP000285961">
    <property type="component" value="Unassembled WGS sequence"/>
</dbReference>
<reference evidence="3 4" key="1">
    <citation type="journal article" date="2017" name="ISME J.">
        <title>Energy and carbon metabolisms in a deep terrestrial subsurface fluid microbial community.</title>
        <authorList>
            <person name="Momper L."/>
            <person name="Jungbluth S.P."/>
            <person name="Lee M.D."/>
            <person name="Amend J.P."/>
        </authorList>
    </citation>
    <scope>NUCLEOTIDE SEQUENCE [LARGE SCALE GENOMIC DNA]</scope>
    <source>
        <strain evidence="3">SURF_17</strain>
    </source>
</reference>
<feature type="transmembrane region" description="Helical" evidence="2">
    <location>
        <begin position="93"/>
        <end position="111"/>
    </location>
</feature>
<evidence type="ECO:0000256" key="1">
    <source>
        <dbReference type="ARBA" id="ARBA00005698"/>
    </source>
</evidence>
<dbReference type="GO" id="GO:0048038">
    <property type="term" value="F:quinone binding"/>
    <property type="evidence" value="ECO:0007669"/>
    <property type="project" value="UniProtKB-UniRule"/>
</dbReference>
<feature type="transmembrane region" description="Helical" evidence="2">
    <location>
        <begin position="29"/>
        <end position="46"/>
    </location>
</feature>
<dbReference type="Gene3D" id="1.20.120.1200">
    <property type="entry name" value="NADH-ubiquinone/plastoquinone oxidoreductase chain 6, subunit NuoJ"/>
    <property type="match status" value="1"/>
</dbReference>
<keyword evidence="2" id="KW-0472">Membrane</keyword>
<feature type="transmembrane region" description="Helical" evidence="2">
    <location>
        <begin position="6"/>
        <end position="22"/>
    </location>
</feature>
<evidence type="ECO:0000313" key="4">
    <source>
        <dbReference type="Proteomes" id="UP000285961"/>
    </source>
</evidence>
<keyword evidence="2" id="KW-0812">Transmembrane</keyword>
<dbReference type="EC" id="7.1.1.-" evidence="2"/>
<protein>
    <recommendedName>
        <fullName evidence="2">NADH-quinone oxidoreductase subunit J</fullName>
        <ecNumber evidence="2">7.1.1.-</ecNumber>
    </recommendedName>
</protein>
<dbReference type="GO" id="GO:0008137">
    <property type="term" value="F:NADH dehydrogenase (ubiquinone) activity"/>
    <property type="evidence" value="ECO:0007669"/>
    <property type="project" value="UniProtKB-UniRule"/>
</dbReference>